<name>S3C5M4_OPHP1</name>
<dbReference type="GO" id="GO:0000981">
    <property type="term" value="F:DNA-binding transcription factor activity, RNA polymerase II-specific"/>
    <property type="evidence" value="ECO:0007669"/>
    <property type="project" value="InterPro"/>
</dbReference>
<dbReference type="OrthoDB" id="1933717at2759"/>
<dbReference type="SUPFAM" id="SSF51735">
    <property type="entry name" value="NAD(P)-binding Rossmann-fold domains"/>
    <property type="match status" value="1"/>
</dbReference>
<dbReference type="InterPro" id="IPR036864">
    <property type="entry name" value="Zn2-C6_fun-type_DNA-bd_sf"/>
</dbReference>
<dbReference type="GO" id="GO:0006351">
    <property type="term" value="P:DNA-templated transcription"/>
    <property type="evidence" value="ECO:0007669"/>
    <property type="project" value="InterPro"/>
</dbReference>
<evidence type="ECO:0000256" key="2">
    <source>
        <dbReference type="ARBA" id="ARBA00023242"/>
    </source>
</evidence>
<dbReference type="PANTHER" id="PTHR46910">
    <property type="entry name" value="TRANSCRIPTION FACTOR PDR1"/>
    <property type="match status" value="1"/>
</dbReference>
<dbReference type="InterPro" id="IPR050987">
    <property type="entry name" value="AtrR-like"/>
</dbReference>
<gene>
    <name evidence="4" type="ORF">F503_00880</name>
</gene>
<dbReference type="InterPro" id="IPR001138">
    <property type="entry name" value="Zn2Cys6_DnaBD"/>
</dbReference>
<dbReference type="EMBL" id="KE148149">
    <property type="protein sequence ID" value="EPE08097.1"/>
    <property type="molecule type" value="Genomic_DNA"/>
</dbReference>
<sequence length="721" mass="78640">MNNEKKRIKCDAQKPRCSNCIVYDSACTYVSASRKTRPGKKEPAKAEAALQSRVATLEAEIKLLSEKVEKLANPAFNAGATQGSCLDAEMEQVRQISGSGRNTTRDLPPLQEVMPIVEQYLATSNSILPLFYPPTLLDTVRRWYWFPDSRNAKTWAVINVVLALAFRFNDADVASPNPTKRTAEHVNNTQSVLTEVIMGDTDLVSVQVLVGLVMLLQGSQDLGPPTILIATAIRLAHRLGLQTRRSSVHLDRRLALQRSRVFWIAYVLDRDISMRIRQTPVQQEAEIDLDLPSNEPGDQAGVEERTQHVVDVGNMLDAWMASIPHDFHPGSLSAGSQLGFSRPLCVLYSARLTCLCLVNRAHPWNPVWVQGLQNYGRSAVAGKNPSSPEPSSVLLLPLAWQTLVDESRDYMRLFVSVPRKDASFICYTMASISENPLPGFVSFTKTWHSEPYPAIAPTRPELSAAGRNVVVTGGGTGIGKAVAIAFAQAGAASVAIIGRRIDRLQAAAAEISIAGGGQGTRVLFETADIAQRATLDSALGSITDQVGKIDIFVSNAGVLPARGSVRGYDLDEFRRGFETNVVGSINAVQAFLPLAAQHAKLFCISSCIGHIAQLEGQFAYAVSKAAATKLFDYVAAENPDLHVVNVQPGIVDTEINADTEYDGLDKPELPGSFLVWLASPEAKFLRGKFVWANWDVEELISRADEIESSWLLRVILEGVPM</sequence>
<dbReference type="PANTHER" id="PTHR46910:SF25">
    <property type="entry name" value="ABC-TRANSPORTER-REGULATING TRANSCRIPTION FACTOR"/>
    <property type="match status" value="1"/>
</dbReference>
<evidence type="ECO:0000256" key="1">
    <source>
        <dbReference type="ARBA" id="ARBA00022723"/>
    </source>
</evidence>
<dbReference type="Pfam" id="PF00172">
    <property type="entry name" value="Zn_clus"/>
    <property type="match status" value="1"/>
</dbReference>
<keyword evidence="2" id="KW-0539">Nucleus</keyword>
<dbReference type="Pfam" id="PF04082">
    <property type="entry name" value="Fungal_trans"/>
    <property type="match status" value="1"/>
</dbReference>
<dbReference type="SUPFAM" id="SSF57701">
    <property type="entry name" value="Zn2/Cys6 DNA-binding domain"/>
    <property type="match status" value="1"/>
</dbReference>
<dbReference type="Gene3D" id="3.40.50.720">
    <property type="entry name" value="NAD(P)-binding Rossmann-like Domain"/>
    <property type="match status" value="1"/>
</dbReference>
<keyword evidence="1" id="KW-0479">Metal-binding</keyword>
<dbReference type="PRINTS" id="PR00081">
    <property type="entry name" value="GDHRDH"/>
</dbReference>
<dbReference type="InterPro" id="IPR002347">
    <property type="entry name" value="SDR_fam"/>
</dbReference>
<evidence type="ECO:0000313" key="4">
    <source>
        <dbReference type="EMBL" id="EPE08097.1"/>
    </source>
</evidence>
<accession>S3C5M4</accession>
<dbReference type="STRING" id="1262450.S3C5M4"/>
<reference evidence="4 5" key="1">
    <citation type="journal article" date="2013" name="BMC Genomics">
        <title>The genome and transcriptome of the pine saprophyte Ophiostoma piceae, and a comparison with the bark beetle-associated pine pathogen Grosmannia clavigera.</title>
        <authorList>
            <person name="Haridas S."/>
            <person name="Wang Y."/>
            <person name="Lim L."/>
            <person name="Massoumi Alamouti S."/>
            <person name="Jackman S."/>
            <person name="Docking R."/>
            <person name="Robertson G."/>
            <person name="Birol I."/>
            <person name="Bohlmann J."/>
            <person name="Breuil C."/>
        </authorList>
    </citation>
    <scope>NUCLEOTIDE SEQUENCE [LARGE SCALE GENOMIC DNA]</scope>
    <source>
        <strain evidence="4 5">UAMH 11346</strain>
    </source>
</reference>
<evidence type="ECO:0000313" key="5">
    <source>
        <dbReference type="Proteomes" id="UP000016923"/>
    </source>
</evidence>
<feature type="domain" description="Xylanolytic transcriptional activator regulatory" evidence="3">
    <location>
        <begin position="225"/>
        <end position="298"/>
    </location>
</feature>
<dbReference type="AlphaFoldDB" id="S3C5M4"/>
<dbReference type="CDD" id="cd05233">
    <property type="entry name" value="SDR_c"/>
    <property type="match status" value="1"/>
</dbReference>
<dbReference type="eggNOG" id="KOG0725">
    <property type="taxonomic scope" value="Eukaryota"/>
</dbReference>
<dbReference type="SMART" id="SM00906">
    <property type="entry name" value="Fungal_trans"/>
    <property type="match status" value="1"/>
</dbReference>
<dbReference type="InterPro" id="IPR007219">
    <property type="entry name" value="XnlR_reg_dom"/>
</dbReference>
<protein>
    <submittedName>
        <fullName evidence="4">Short chain dehydrogenase reductase family</fullName>
    </submittedName>
</protein>
<dbReference type="Gene3D" id="4.10.240.10">
    <property type="entry name" value="Zn(2)-C6 fungal-type DNA-binding domain"/>
    <property type="match status" value="1"/>
</dbReference>
<dbReference type="Pfam" id="PF00106">
    <property type="entry name" value="adh_short"/>
    <property type="match status" value="1"/>
</dbReference>
<dbReference type="CDD" id="cd12148">
    <property type="entry name" value="fungal_TF_MHR"/>
    <property type="match status" value="1"/>
</dbReference>
<keyword evidence="5" id="KW-1185">Reference proteome</keyword>
<dbReference type="VEuPathDB" id="FungiDB:F503_00880"/>
<proteinExistence type="predicted"/>
<dbReference type="GO" id="GO:0003677">
    <property type="term" value="F:DNA binding"/>
    <property type="evidence" value="ECO:0007669"/>
    <property type="project" value="InterPro"/>
</dbReference>
<dbReference type="GO" id="GO:0008270">
    <property type="term" value="F:zinc ion binding"/>
    <property type="evidence" value="ECO:0007669"/>
    <property type="project" value="InterPro"/>
</dbReference>
<evidence type="ECO:0000259" key="3">
    <source>
        <dbReference type="SMART" id="SM00906"/>
    </source>
</evidence>
<dbReference type="InterPro" id="IPR036291">
    <property type="entry name" value="NAD(P)-bd_dom_sf"/>
</dbReference>
<dbReference type="CDD" id="cd00067">
    <property type="entry name" value="GAL4"/>
    <property type="match status" value="1"/>
</dbReference>
<dbReference type="HOGENOM" id="CLU_008376_0_0_1"/>
<organism evidence="4 5">
    <name type="scientific">Ophiostoma piceae (strain UAMH 11346)</name>
    <name type="common">Sap stain fungus</name>
    <dbReference type="NCBI Taxonomy" id="1262450"/>
    <lineage>
        <taxon>Eukaryota</taxon>
        <taxon>Fungi</taxon>
        <taxon>Dikarya</taxon>
        <taxon>Ascomycota</taxon>
        <taxon>Pezizomycotina</taxon>
        <taxon>Sordariomycetes</taxon>
        <taxon>Sordariomycetidae</taxon>
        <taxon>Ophiostomatales</taxon>
        <taxon>Ophiostomataceae</taxon>
        <taxon>Ophiostoma</taxon>
    </lineage>
</organism>
<dbReference type="OMA" id="INADTEY"/>
<dbReference type="Proteomes" id="UP000016923">
    <property type="component" value="Unassembled WGS sequence"/>
</dbReference>